<keyword evidence="1" id="KW-0812">Transmembrane</keyword>
<feature type="transmembrane region" description="Helical" evidence="1">
    <location>
        <begin position="15"/>
        <end position="34"/>
    </location>
</feature>
<protein>
    <submittedName>
        <fullName evidence="2">Uncharacterized protein</fullName>
    </submittedName>
</protein>
<keyword evidence="1" id="KW-1133">Transmembrane helix</keyword>
<sequence length="95" mass="11378">MLWFETRFTIFPTPLLYFLDYAFGAVFSIFSWIVNKIGTIRVLSQSFEFEDVFYIFSFSGGSDIKQFSYEIKKLVFCIITYRSQFMSLDEFQYDV</sequence>
<reference evidence="2" key="1">
    <citation type="submission" date="2019-11" db="EMBL/GenBank/DDBJ databases">
        <authorList>
            <person name="Feng L."/>
        </authorList>
    </citation>
    <scope>NUCLEOTIDE SEQUENCE</scope>
    <source>
        <strain evidence="2">PagglomeransLFYP105</strain>
    </source>
</reference>
<name>A0A6N3DUJ6_ENTAG</name>
<gene>
    <name evidence="2" type="ORF">PALFYP105_03909</name>
</gene>
<accession>A0A6N3DUJ6</accession>
<keyword evidence="1" id="KW-0472">Membrane</keyword>
<dbReference type="AlphaFoldDB" id="A0A6N3DUJ6"/>
<evidence type="ECO:0000256" key="1">
    <source>
        <dbReference type="SAM" id="Phobius"/>
    </source>
</evidence>
<dbReference type="EMBL" id="CACRUS010000009">
    <property type="protein sequence ID" value="VYU33056.1"/>
    <property type="molecule type" value="Genomic_DNA"/>
</dbReference>
<evidence type="ECO:0000313" key="2">
    <source>
        <dbReference type="EMBL" id="VYU33056.1"/>
    </source>
</evidence>
<proteinExistence type="predicted"/>
<organism evidence="2">
    <name type="scientific">Enterobacter agglomerans</name>
    <name type="common">Erwinia herbicola</name>
    <name type="synonym">Pantoea agglomerans</name>
    <dbReference type="NCBI Taxonomy" id="549"/>
    <lineage>
        <taxon>Bacteria</taxon>
        <taxon>Pseudomonadati</taxon>
        <taxon>Pseudomonadota</taxon>
        <taxon>Gammaproteobacteria</taxon>
        <taxon>Enterobacterales</taxon>
        <taxon>Erwiniaceae</taxon>
        <taxon>Pantoea</taxon>
        <taxon>Pantoea agglomerans group</taxon>
    </lineage>
</organism>